<dbReference type="Gene3D" id="3.40.50.300">
    <property type="entry name" value="P-loop containing nucleotide triphosphate hydrolases"/>
    <property type="match status" value="2"/>
</dbReference>
<evidence type="ECO:0000313" key="3">
    <source>
        <dbReference type="EMBL" id="WEA45439.1"/>
    </source>
</evidence>
<dbReference type="InterPro" id="IPR027417">
    <property type="entry name" value="P-loop_NTPase"/>
</dbReference>
<keyword evidence="3" id="KW-0067">ATP-binding</keyword>
<sequence>MNELDIRSQEELQQAFALSNEFVEKQYLSELTTHNVAVLPKHIQEFKMQSNVRLFKVNKLVYDKNENTFDKLVTVFNALGNTNSSLIFVVDSDGDHTDLYIGARTSTSKELVNPAKETLEKSFLGNFPGSEIRNLRNNEIEKVVEGVFQPQWNSAEKVISSVSGIPSLKDENKEKFVQGIEKLIDAMKGEKFSAIFVADAVNHQQISTIRQGYEKLYSQLVPFQTSELNFGENDSQAITEGITKGFTHTVNESLTDTQSYTEGQSKTNTEGTNKSTTKNPGMIVGAAVGVVAGVAAFANPLVGIGIGALGATASGLLGSKTKGENESTATGNNSSETKGNSSTKGTSEATSNTENESETLTKGHTRSLQMKFENKSVTNLLERMDEQLVRLKSSEDFGMWNCATYFLADNPQVSRVAASTFKAIMRGENSAVEHSFINTWDHQNKRNLVRVKEYLTKFHHPLLEYQANIGMNLPYISPGSLLNGKELAIQFGLPRKSVSGIPVIETAEFGRNVMTYDAGENEQEGVHLGNVFHMGQSENTPVHLNLNSLAMHTFITGSTGSGKSNTVYKLLQEVEKKYITFLVIEPAKGEYKQIFGGRQDVHVFGTNPKHAPLLKINPFRFPEDIHVLEHIDRLIEIFNACWPMYAAMPAVLKEAIERVYEENGWDLENSIHLEDVSKFPTLQDLVTILPDVIHESGYSEEVKSNYIGALVTRVKSLTNGLTGKLFSDEEIPNHQLFDENCLVDLSRIGSSETKSLLMGILFMRLQEHRMCDAMGMNQKLKHITVLEEAHHLLRKTSGEQSQEGANLQGKSVEMITNAIAEMRTYGEGFIIADQSPNLLDASVIRNTNTKIILRLPDRTDGTEVGAAASLNEDQIYEIAKLRTGVAVVYQNNWLQPVLCAVDRHEESNPYIHEHNETRLFQEKKKNLGVLVNILLNGRLTVKRKVEELIDDVEPLKKWLVSYSMQPELKQTLLSELSALEKGKRIKYWKQSNYDELSMLVWHLITPEKFIKFSQAGKSFNDYNERFSKTLNKFVDLESHELEQALMQCILYQYSLEKEALKDFYFNWVEDAREKEQML</sequence>
<gene>
    <name evidence="3" type="ORF">PWO00_05560</name>
</gene>
<dbReference type="EMBL" id="CP118718">
    <property type="protein sequence ID" value="WEA45439.1"/>
    <property type="molecule type" value="Genomic_DNA"/>
</dbReference>
<keyword evidence="3" id="KW-0547">Nucleotide-binding</keyword>
<dbReference type="InterPro" id="IPR002789">
    <property type="entry name" value="HerA_central"/>
</dbReference>
<feature type="region of interest" description="Disordered" evidence="1">
    <location>
        <begin position="318"/>
        <end position="366"/>
    </location>
</feature>
<feature type="region of interest" description="Disordered" evidence="1">
    <location>
        <begin position="255"/>
        <end position="280"/>
    </location>
</feature>
<dbReference type="SUPFAM" id="SSF52540">
    <property type="entry name" value="P-loop containing nucleoside triphosphate hydrolases"/>
    <property type="match status" value="1"/>
</dbReference>
<evidence type="ECO:0000256" key="1">
    <source>
        <dbReference type="SAM" id="MobiDB-lite"/>
    </source>
</evidence>
<dbReference type="GO" id="GO:0005524">
    <property type="term" value="F:ATP binding"/>
    <property type="evidence" value="ECO:0007669"/>
    <property type="project" value="UniProtKB-KW"/>
</dbReference>
<reference evidence="3 4" key="1">
    <citation type="submission" date="2023-02" db="EMBL/GenBank/DDBJ databases">
        <title>Complete genome sequence of Priestia aryabhattai G5MAi6, a methanol-tolerant strain isolated from tap water in Hong Kong.</title>
        <authorList>
            <person name="Leung K.M."/>
            <person name="Lai G.K.K."/>
            <person name="Griffin S.D.J."/>
        </authorList>
    </citation>
    <scope>NUCLEOTIDE SEQUENCE [LARGE SCALE GENOMIC DNA]</scope>
    <source>
        <strain evidence="3 4">G5MAi6</strain>
    </source>
</reference>
<evidence type="ECO:0000259" key="2">
    <source>
        <dbReference type="Pfam" id="PF01935"/>
    </source>
</evidence>
<proteinExistence type="predicted"/>
<dbReference type="InterPro" id="IPR008571">
    <property type="entry name" value="HerA-like"/>
</dbReference>
<accession>A0ABD7WZ26</accession>
<feature type="domain" description="Helicase HerA central" evidence="2">
    <location>
        <begin position="527"/>
        <end position="736"/>
    </location>
</feature>
<organism evidence="3 4">
    <name type="scientific">Priestia aryabhattai</name>
    <name type="common">Bacillus aryabhattai</name>
    <dbReference type="NCBI Taxonomy" id="412384"/>
    <lineage>
        <taxon>Bacteria</taxon>
        <taxon>Bacillati</taxon>
        <taxon>Bacillota</taxon>
        <taxon>Bacilli</taxon>
        <taxon>Bacillales</taxon>
        <taxon>Bacillaceae</taxon>
        <taxon>Priestia</taxon>
    </lineage>
</organism>
<feature type="compositionally biased region" description="Polar residues" evidence="1">
    <location>
        <begin position="326"/>
        <end position="345"/>
    </location>
</feature>
<dbReference type="RefSeq" id="WP_275036930.1">
    <property type="nucleotide sequence ID" value="NZ_CP118718.1"/>
</dbReference>
<name>A0ABD7WZ26_PRIAR</name>
<dbReference type="Proteomes" id="UP001220217">
    <property type="component" value="Chromosome"/>
</dbReference>
<evidence type="ECO:0000313" key="4">
    <source>
        <dbReference type="Proteomes" id="UP001220217"/>
    </source>
</evidence>
<dbReference type="PANTHER" id="PTHR42957:SF1">
    <property type="entry name" value="HELICASE MJ1565-RELATED"/>
    <property type="match status" value="1"/>
</dbReference>
<dbReference type="PANTHER" id="PTHR42957">
    <property type="entry name" value="HELICASE MJ1565-RELATED"/>
    <property type="match status" value="1"/>
</dbReference>
<feature type="compositionally biased region" description="Polar residues" evidence="1">
    <location>
        <begin position="255"/>
        <end position="279"/>
    </location>
</feature>
<dbReference type="Pfam" id="PF01935">
    <property type="entry name" value="DUF87"/>
    <property type="match status" value="1"/>
</dbReference>
<dbReference type="AlphaFoldDB" id="A0ABD7WZ26"/>
<protein>
    <submittedName>
        <fullName evidence="3">ATP-binding protein</fullName>
    </submittedName>
</protein>